<dbReference type="Proteomes" id="UP000735302">
    <property type="component" value="Unassembled WGS sequence"/>
</dbReference>
<evidence type="ECO:0000256" key="1">
    <source>
        <dbReference type="SAM" id="MobiDB-lite"/>
    </source>
</evidence>
<dbReference type="AlphaFoldDB" id="A0AAV4BH17"/>
<dbReference type="Pfam" id="PF00092">
    <property type="entry name" value="VWA"/>
    <property type="match status" value="1"/>
</dbReference>
<dbReference type="PROSITE" id="PS50234">
    <property type="entry name" value="VWFA"/>
    <property type="match status" value="1"/>
</dbReference>
<evidence type="ECO:0000313" key="4">
    <source>
        <dbReference type="EMBL" id="GFO18144.1"/>
    </source>
</evidence>
<comment type="caution">
    <text evidence="4">The sequence shown here is derived from an EMBL/GenBank/DDBJ whole genome shotgun (WGS) entry which is preliminary data.</text>
</comment>
<gene>
    <name evidence="4" type="ORF">PoB_004464900</name>
</gene>
<keyword evidence="5" id="KW-1185">Reference proteome</keyword>
<dbReference type="EMBL" id="BLXT01004931">
    <property type="protein sequence ID" value="GFO18144.1"/>
    <property type="molecule type" value="Genomic_DNA"/>
</dbReference>
<accession>A0AAV4BH17</accession>
<dbReference type="InterPro" id="IPR036465">
    <property type="entry name" value="vWFA_dom_sf"/>
</dbReference>
<evidence type="ECO:0000313" key="5">
    <source>
        <dbReference type="Proteomes" id="UP000735302"/>
    </source>
</evidence>
<dbReference type="Gene3D" id="3.40.50.410">
    <property type="entry name" value="von Willebrand factor, type A domain"/>
    <property type="match status" value="1"/>
</dbReference>
<sequence length="733" mass="80550">MRWWTNVVLLLAAAFTLQGVQGQRCYDVVDMMFVIDGSNGLTGSEFERLKTLVKDYLRTKEDASTQSRINAGYIVVSENVETQLAPTSSYADFADSLDKVTFSAGRSLVTGAAIEVAFSRLLNVNSPSGTPKIIIALVSQRSANTVSTQIISNFARQYAMTVWGVGLKSKICISLKDIHMTIYSEYGPRGATCHCWRPGHTEELAGRPERCISAQHTPEPGQCRLWQRRACNSNTTDNSEAYNTTTDNSETYNTTTDNSETYNTTTDNSKAYNTKTDNSTAYNSKTNNSKAINATADNPKAINTKTNNSKTVNTKTDNSKTTNSLNCAYHTKTVNTALNAPPTAIHTRNAYASHHYPHHHSTTYNFEAVADRQICLPKPISRSGLCKDAVIVTGVGIRGHPTEPEKYIQCYFPQILGGGSRRRRRRQVTSGFPAVSMGTTNTLAVIRQCAFGLFWNQETLTCNPASSVSLEEGERSHKTTAEGPKWKLHEAVSGNCRAYYLCINGRSTPFCCPSGYAYTKFGCMDCPSCTENCMTGTAATSYACNYQPVWNKPDSYRAYRWSTDGGSYVEQQCAESCYFNLATCDCAYKPWAAGNDTVPPPVCQPAYTIGLSQVGLGGAKVHAALENDDAFASYSGPLVIEFRYRELQEIVSRHALLSSSDCPRAGFLLITVDREGILVEVTTERGVLTSLSLPTIGFKPDDYKTFRLVDNNDFITATVTDGRDGYTTRVRGT</sequence>
<feature type="chain" id="PRO_5043495290" evidence="2">
    <location>
        <begin position="23"/>
        <end position="733"/>
    </location>
</feature>
<evidence type="ECO:0000256" key="2">
    <source>
        <dbReference type="SAM" id="SignalP"/>
    </source>
</evidence>
<dbReference type="SUPFAM" id="SSF53300">
    <property type="entry name" value="vWA-like"/>
    <property type="match status" value="1"/>
</dbReference>
<reference evidence="4 5" key="1">
    <citation type="journal article" date="2021" name="Elife">
        <title>Chloroplast acquisition without the gene transfer in kleptoplastic sea slugs, Plakobranchus ocellatus.</title>
        <authorList>
            <person name="Maeda T."/>
            <person name="Takahashi S."/>
            <person name="Yoshida T."/>
            <person name="Shimamura S."/>
            <person name="Takaki Y."/>
            <person name="Nagai Y."/>
            <person name="Toyoda A."/>
            <person name="Suzuki Y."/>
            <person name="Arimoto A."/>
            <person name="Ishii H."/>
            <person name="Satoh N."/>
            <person name="Nishiyama T."/>
            <person name="Hasebe M."/>
            <person name="Maruyama T."/>
            <person name="Minagawa J."/>
            <person name="Obokata J."/>
            <person name="Shigenobu S."/>
        </authorList>
    </citation>
    <scope>NUCLEOTIDE SEQUENCE [LARGE SCALE GENOMIC DNA]</scope>
</reference>
<dbReference type="InterPro" id="IPR002035">
    <property type="entry name" value="VWF_A"/>
</dbReference>
<dbReference type="CDD" id="cd00198">
    <property type="entry name" value="vWFA"/>
    <property type="match status" value="1"/>
</dbReference>
<feature type="signal peptide" evidence="2">
    <location>
        <begin position="1"/>
        <end position="22"/>
    </location>
</feature>
<feature type="compositionally biased region" description="Low complexity" evidence="1">
    <location>
        <begin position="303"/>
        <end position="321"/>
    </location>
</feature>
<feature type="region of interest" description="Disordered" evidence="1">
    <location>
        <begin position="299"/>
        <end position="321"/>
    </location>
</feature>
<keyword evidence="2" id="KW-0732">Signal</keyword>
<proteinExistence type="predicted"/>
<organism evidence="4 5">
    <name type="scientific">Plakobranchus ocellatus</name>
    <dbReference type="NCBI Taxonomy" id="259542"/>
    <lineage>
        <taxon>Eukaryota</taxon>
        <taxon>Metazoa</taxon>
        <taxon>Spiralia</taxon>
        <taxon>Lophotrochozoa</taxon>
        <taxon>Mollusca</taxon>
        <taxon>Gastropoda</taxon>
        <taxon>Heterobranchia</taxon>
        <taxon>Euthyneura</taxon>
        <taxon>Panpulmonata</taxon>
        <taxon>Sacoglossa</taxon>
        <taxon>Placobranchoidea</taxon>
        <taxon>Plakobranchidae</taxon>
        <taxon>Plakobranchus</taxon>
    </lineage>
</organism>
<protein>
    <submittedName>
        <fullName evidence="4">Sushi-like protein</fullName>
    </submittedName>
</protein>
<feature type="compositionally biased region" description="Low complexity" evidence="1">
    <location>
        <begin position="242"/>
        <end position="269"/>
    </location>
</feature>
<evidence type="ECO:0000259" key="3">
    <source>
        <dbReference type="PROSITE" id="PS50234"/>
    </source>
</evidence>
<feature type="compositionally biased region" description="Polar residues" evidence="1">
    <location>
        <begin position="270"/>
        <end position="286"/>
    </location>
</feature>
<name>A0AAV4BH17_9GAST</name>
<feature type="region of interest" description="Disordered" evidence="1">
    <location>
        <begin position="234"/>
        <end position="286"/>
    </location>
</feature>
<feature type="domain" description="VWFA" evidence="3">
    <location>
        <begin position="30"/>
        <end position="167"/>
    </location>
</feature>